<name>A0A8S3RBH8_MYTED</name>
<dbReference type="AlphaFoldDB" id="A0A8S3RBH8"/>
<dbReference type="Proteomes" id="UP000683360">
    <property type="component" value="Unassembled WGS sequence"/>
</dbReference>
<gene>
    <name evidence="1" type="ORF">MEDL_16996</name>
</gene>
<reference evidence="1" key="1">
    <citation type="submission" date="2021-03" db="EMBL/GenBank/DDBJ databases">
        <authorList>
            <person name="Bekaert M."/>
        </authorList>
    </citation>
    <scope>NUCLEOTIDE SEQUENCE</scope>
</reference>
<keyword evidence="2" id="KW-1185">Reference proteome</keyword>
<dbReference type="OrthoDB" id="6140382at2759"/>
<accession>A0A8S3RBH8</accession>
<protein>
    <submittedName>
        <fullName evidence="1">Uncharacterized protein</fullName>
    </submittedName>
</protein>
<organism evidence="1 2">
    <name type="scientific">Mytilus edulis</name>
    <name type="common">Blue mussel</name>
    <dbReference type="NCBI Taxonomy" id="6550"/>
    <lineage>
        <taxon>Eukaryota</taxon>
        <taxon>Metazoa</taxon>
        <taxon>Spiralia</taxon>
        <taxon>Lophotrochozoa</taxon>
        <taxon>Mollusca</taxon>
        <taxon>Bivalvia</taxon>
        <taxon>Autobranchia</taxon>
        <taxon>Pteriomorphia</taxon>
        <taxon>Mytilida</taxon>
        <taxon>Mytiloidea</taxon>
        <taxon>Mytilidae</taxon>
        <taxon>Mytilinae</taxon>
        <taxon>Mytilus</taxon>
    </lineage>
</organism>
<sequence length="643" mass="74982">MTQIIVPIDSGMHSQDPAYDITDNFNRHQYDRQGAMPKDVPGETALEIKIGGIICGNAITKLTRKRHWDIQYFDIEPNRKVIAVKVCRIPGGVLTAVPESYYVDGDGNVKQFDDFEEWRSKMLSSYKKVENIPVVLFTKTSYEASNFCIDDLIYEIKNSSFGTIDEHDDNRKINTHDLVKTALEIYMTEIEADFQITHEKLLRKLLRAFFLLMDKDNKQKSDLQRHTLLVPHARAVLEKLKAEMKDKLEIEPEYVLQLIYLKDIIGYTYSFNEMFSEASEYLEDAKKDLFELLNVEKTFQVKFYMLLRGHYDLIQQESLVFKNVSDDYVINKYRNAEDAKILSRLLEKQELAETTHLIKDEYVQLSHRGYAVPLKLISKEFLFELVISVLHTYGRRLFYLPDKKDIQTAQTFLSYLAVAHELSKMVSGIENSDKDRLSSVLIERSVIQSVYFLCRKIEVNASTLNDFISICKILRDESDLFTAIWVKLIIGCYRNLIKIEKTDKVYKEALEWGENLSEKMKSMKDNTSYPKLVWLLGDLYLATGKILKSEKCFEEILPKHVKITDTILTSERNLKWFERKACISYIRCRMNRSGDTAQSFDADTLQRLEAYKLLFHGYRNELEDLKQMEVILKGRLQSVCSDQ</sequence>
<comment type="caution">
    <text evidence="1">The sequence shown here is derived from an EMBL/GenBank/DDBJ whole genome shotgun (WGS) entry which is preliminary data.</text>
</comment>
<dbReference type="EMBL" id="CAJPWZ010000889">
    <property type="protein sequence ID" value="CAG2202445.1"/>
    <property type="molecule type" value="Genomic_DNA"/>
</dbReference>
<evidence type="ECO:0000313" key="2">
    <source>
        <dbReference type="Proteomes" id="UP000683360"/>
    </source>
</evidence>
<evidence type="ECO:0000313" key="1">
    <source>
        <dbReference type="EMBL" id="CAG2202445.1"/>
    </source>
</evidence>
<proteinExistence type="predicted"/>